<dbReference type="RefSeq" id="WP_135265301.1">
    <property type="nucleotide sequence ID" value="NZ_SMLM01000003.1"/>
</dbReference>
<dbReference type="Proteomes" id="UP000298180">
    <property type="component" value="Unassembled WGS sequence"/>
</dbReference>
<keyword evidence="2" id="KW-1185">Reference proteome</keyword>
<gene>
    <name evidence="1" type="ORF">EZ313_21270</name>
</gene>
<dbReference type="EMBL" id="SMLM01000003">
    <property type="protein sequence ID" value="TFZ00963.1"/>
    <property type="molecule type" value="Genomic_DNA"/>
</dbReference>
<dbReference type="AlphaFoldDB" id="A0A4Z0BNS6"/>
<accession>A0A4Z0BNS6</accession>
<evidence type="ECO:0000313" key="1">
    <source>
        <dbReference type="EMBL" id="TFZ00963.1"/>
    </source>
</evidence>
<proteinExistence type="predicted"/>
<evidence type="ECO:0000313" key="2">
    <source>
        <dbReference type="Proteomes" id="UP000298180"/>
    </source>
</evidence>
<organism evidence="1 2">
    <name type="scientific">Ramlibacter henchirensis</name>
    <dbReference type="NCBI Taxonomy" id="204072"/>
    <lineage>
        <taxon>Bacteria</taxon>
        <taxon>Pseudomonadati</taxon>
        <taxon>Pseudomonadota</taxon>
        <taxon>Betaproteobacteria</taxon>
        <taxon>Burkholderiales</taxon>
        <taxon>Comamonadaceae</taxon>
        <taxon>Ramlibacter</taxon>
    </lineage>
</organism>
<reference evidence="1 2" key="1">
    <citation type="submission" date="2019-03" db="EMBL/GenBank/DDBJ databases">
        <title>Ramlibacter henchirensis DSM 14656, whole genome shotgun sequence.</title>
        <authorList>
            <person name="Zhang X."/>
            <person name="Feng G."/>
            <person name="Zhu H."/>
        </authorList>
    </citation>
    <scope>NUCLEOTIDE SEQUENCE [LARGE SCALE GENOMIC DNA]</scope>
    <source>
        <strain evidence="1 2">DSM 14656</strain>
    </source>
</reference>
<comment type="caution">
    <text evidence="1">The sequence shown here is derived from an EMBL/GenBank/DDBJ whole genome shotgun (WGS) entry which is preliminary data.</text>
</comment>
<sequence length="114" mass="12466">MNLQFTGDEQKTTLSGGLDTVGETEELVVGPVSGYYLACYTVRTRGGFVGYAKVCYSHPSCPWSVLSWRKISSGPHATSEEAFEAVVTRSKSVLAKARPERLSLLRMFMKPAAD</sequence>
<protein>
    <submittedName>
        <fullName evidence="1">Uncharacterized protein</fullName>
    </submittedName>
</protein>
<name>A0A4Z0BNS6_9BURK</name>